<gene>
    <name evidence="11" type="primary">atpB</name>
    <name evidence="13" type="ORF">A1s21148_01450</name>
</gene>
<feature type="transmembrane region" description="Helical" evidence="11">
    <location>
        <begin position="247"/>
        <end position="263"/>
    </location>
</feature>
<dbReference type="GO" id="GO:0005886">
    <property type="term" value="C:plasma membrane"/>
    <property type="evidence" value="ECO:0007669"/>
    <property type="project" value="UniProtKB-SubCell"/>
</dbReference>
<evidence type="ECO:0000256" key="2">
    <source>
        <dbReference type="ARBA" id="ARBA00006810"/>
    </source>
</evidence>
<feature type="transmembrane region" description="Helical" evidence="11">
    <location>
        <begin position="223"/>
        <end position="241"/>
    </location>
</feature>
<keyword evidence="3 11" id="KW-0813">Transport</keyword>
<dbReference type="Pfam" id="PF00119">
    <property type="entry name" value="ATP-synt_A"/>
    <property type="match status" value="1"/>
</dbReference>
<evidence type="ECO:0000256" key="9">
    <source>
        <dbReference type="ARBA" id="ARBA00023136"/>
    </source>
</evidence>
<name>A0AAD0E492_9ACTN</name>
<dbReference type="NCBIfam" id="TIGR01131">
    <property type="entry name" value="ATP_synt_6_or_A"/>
    <property type="match status" value="1"/>
</dbReference>
<dbReference type="PANTHER" id="PTHR42823:SF3">
    <property type="entry name" value="ATP SYNTHASE SUBUNIT A, CHLOROPLASTIC"/>
    <property type="match status" value="1"/>
</dbReference>
<dbReference type="GO" id="GO:0046933">
    <property type="term" value="F:proton-transporting ATP synthase activity, rotational mechanism"/>
    <property type="evidence" value="ECO:0007669"/>
    <property type="project" value="UniProtKB-UniRule"/>
</dbReference>
<keyword evidence="5 11" id="KW-0812">Transmembrane</keyword>
<evidence type="ECO:0000313" key="13">
    <source>
        <dbReference type="EMBL" id="ASY10235.1"/>
    </source>
</evidence>
<dbReference type="GO" id="GO:0045259">
    <property type="term" value="C:proton-transporting ATP synthase complex"/>
    <property type="evidence" value="ECO:0007669"/>
    <property type="project" value="UniProtKB-KW"/>
</dbReference>
<keyword evidence="4 11" id="KW-0138">CF(0)</keyword>
<organism evidence="13 14">
    <name type="scientific">Candidatus Planktophila lacus</name>
    <dbReference type="NCBI Taxonomy" id="1884913"/>
    <lineage>
        <taxon>Bacteria</taxon>
        <taxon>Bacillati</taxon>
        <taxon>Actinomycetota</taxon>
        <taxon>Actinomycetes</taxon>
        <taxon>Candidatus Nanopelagicales</taxon>
        <taxon>Candidatus Nanopelagicaceae</taxon>
        <taxon>Candidatus Planktophila</taxon>
    </lineage>
</organism>
<dbReference type="Gene3D" id="1.20.120.220">
    <property type="entry name" value="ATP synthase, F0 complex, subunit A"/>
    <property type="match status" value="1"/>
</dbReference>
<dbReference type="PROSITE" id="PS00449">
    <property type="entry name" value="ATPASE_A"/>
    <property type="match status" value="1"/>
</dbReference>
<keyword evidence="7 11" id="KW-1133">Transmembrane helix</keyword>
<dbReference type="InterPro" id="IPR000568">
    <property type="entry name" value="ATP_synth_F0_asu"/>
</dbReference>
<evidence type="ECO:0000256" key="1">
    <source>
        <dbReference type="ARBA" id="ARBA00004141"/>
    </source>
</evidence>
<evidence type="ECO:0000256" key="5">
    <source>
        <dbReference type="ARBA" id="ARBA00022692"/>
    </source>
</evidence>
<dbReference type="KEGG" id="plan:A1s21148_01450"/>
<dbReference type="InterPro" id="IPR045082">
    <property type="entry name" value="ATP_syn_F0_a_bact/chloroplast"/>
</dbReference>
<keyword evidence="6 11" id="KW-0375">Hydrogen ion transport</keyword>
<evidence type="ECO:0000256" key="6">
    <source>
        <dbReference type="ARBA" id="ARBA00022781"/>
    </source>
</evidence>
<protein>
    <recommendedName>
        <fullName evidence="11 12">ATP synthase subunit a</fullName>
    </recommendedName>
    <alternativeName>
        <fullName evidence="11">ATP synthase F0 sector subunit a</fullName>
    </alternativeName>
    <alternativeName>
        <fullName evidence="11">F-ATPase subunit 6</fullName>
    </alternativeName>
</protein>
<evidence type="ECO:0000313" key="14">
    <source>
        <dbReference type="Proteomes" id="UP000217144"/>
    </source>
</evidence>
<accession>A0AAD0E492</accession>
<dbReference type="AlphaFoldDB" id="A0AAD0E492"/>
<reference evidence="13 14" key="1">
    <citation type="submission" date="2016-07" db="EMBL/GenBank/DDBJ databases">
        <title>High microdiversification within the ubiquitous acI lineage of Actinobacteria.</title>
        <authorList>
            <person name="Neuenschwander S.M."/>
            <person name="Salcher M."/>
            <person name="Ghai R."/>
            <person name="Pernthaler J."/>
        </authorList>
    </citation>
    <scope>NUCLEOTIDE SEQUENCE [LARGE SCALE GENOMIC DNA]</scope>
    <source>
        <strain evidence="13">MMS-21-148</strain>
    </source>
</reference>
<keyword evidence="11" id="KW-1003">Cell membrane</keyword>
<evidence type="ECO:0000256" key="11">
    <source>
        <dbReference type="HAMAP-Rule" id="MF_01393"/>
    </source>
</evidence>
<dbReference type="InterPro" id="IPR035908">
    <property type="entry name" value="F0_ATP_A_sf"/>
</dbReference>
<feature type="transmembrane region" description="Helical" evidence="11">
    <location>
        <begin position="168"/>
        <end position="187"/>
    </location>
</feature>
<dbReference type="CDD" id="cd00310">
    <property type="entry name" value="ATP-synt_Fo_a_6"/>
    <property type="match status" value="1"/>
</dbReference>
<evidence type="ECO:0000256" key="8">
    <source>
        <dbReference type="ARBA" id="ARBA00023065"/>
    </source>
</evidence>
<dbReference type="SUPFAM" id="SSF81336">
    <property type="entry name" value="F1F0 ATP synthase subunit A"/>
    <property type="match status" value="1"/>
</dbReference>
<comment type="similarity">
    <text evidence="2 11 12">Belongs to the ATPase A chain family.</text>
</comment>
<feature type="transmembrane region" description="Helical" evidence="11">
    <location>
        <begin position="97"/>
        <end position="117"/>
    </location>
</feature>
<feature type="transmembrane region" description="Helical" evidence="11">
    <location>
        <begin position="193"/>
        <end position="211"/>
    </location>
</feature>
<feature type="transmembrane region" description="Helical" evidence="11">
    <location>
        <begin position="42"/>
        <end position="59"/>
    </location>
</feature>
<dbReference type="PRINTS" id="PR00123">
    <property type="entry name" value="ATPASEA"/>
</dbReference>
<dbReference type="PANTHER" id="PTHR42823">
    <property type="entry name" value="ATP SYNTHASE SUBUNIT A, CHLOROPLASTIC"/>
    <property type="match status" value="1"/>
</dbReference>
<feature type="transmembrane region" description="Helical" evidence="11">
    <location>
        <begin position="129"/>
        <end position="147"/>
    </location>
</feature>
<dbReference type="EMBL" id="CP016769">
    <property type="protein sequence ID" value="ASY10235.1"/>
    <property type="molecule type" value="Genomic_DNA"/>
</dbReference>
<dbReference type="HAMAP" id="MF_01393">
    <property type="entry name" value="ATP_synth_a_bact"/>
    <property type="match status" value="1"/>
</dbReference>
<keyword evidence="8 11" id="KW-0406">Ion transport</keyword>
<keyword evidence="14" id="KW-1185">Reference proteome</keyword>
<evidence type="ECO:0000256" key="7">
    <source>
        <dbReference type="ARBA" id="ARBA00022989"/>
    </source>
</evidence>
<comment type="function">
    <text evidence="11 12">Key component of the proton channel; it plays a direct role in the translocation of protons across the membrane.</text>
</comment>
<evidence type="ECO:0000256" key="10">
    <source>
        <dbReference type="ARBA" id="ARBA00023310"/>
    </source>
</evidence>
<comment type="subcellular location">
    <subcellularLocation>
        <location evidence="11 12">Cell membrane</location>
        <topology evidence="11 12">Multi-pass membrane protein</topology>
    </subcellularLocation>
    <subcellularLocation>
        <location evidence="1">Membrane</location>
        <topology evidence="1">Multi-pass membrane protein</topology>
    </subcellularLocation>
</comment>
<evidence type="ECO:0000256" key="12">
    <source>
        <dbReference type="RuleBase" id="RU000483"/>
    </source>
</evidence>
<sequence length="266" mass="29634">MGVRVLALVRSSAEGEGFVPPSTKDFELPPIFGDNPYTTKPIFLVLLSVVLISVFFIAASRKAAVVPSKLQFAGESVYAFVRNDLAKDVIGHEFLRFVPYLFTLFTFILVNNWFGIIPLLQFPTMSHVGFAYVLAAFTFFVFHYIGIKKHGVFKYLKDIMFMPGVPKAAYILITPLEILTFFLVRPLTLSLRLFANMFAGHLLLLVFILGGEHLAQGALALKLVSPFAFGIGIVLTFFEFMVQCLQAYIFTLLTALYIAGALADEH</sequence>
<keyword evidence="9 11" id="KW-0472">Membrane</keyword>
<dbReference type="InterPro" id="IPR023011">
    <property type="entry name" value="ATP_synth_F0_asu_AS"/>
</dbReference>
<dbReference type="Proteomes" id="UP000217144">
    <property type="component" value="Chromosome"/>
</dbReference>
<keyword evidence="10 11" id="KW-0066">ATP synthesis</keyword>
<dbReference type="GO" id="GO:0042777">
    <property type="term" value="P:proton motive force-driven plasma membrane ATP synthesis"/>
    <property type="evidence" value="ECO:0007669"/>
    <property type="project" value="TreeGrafter"/>
</dbReference>
<evidence type="ECO:0000256" key="4">
    <source>
        <dbReference type="ARBA" id="ARBA00022547"/>
    </source>
</evidence>
<proteinExistence type="inferred from homology"/>
<evidence type="ECO:0000256" key="3">
    <source>
        <dbReference type="ARBA" id="ARBA00022448"/>
    </source>
</evidence>